<dbReference type="PANTHER" id="PTHR10270">
    <property type="entry name" value="SOX TRANSCRIPTION FACTOR"/>
    <property type="match status" value="1"/>
</dbReference>
<dbReference type="EMBL" id="AB971217">
    <property type="protein sequence ID" value="BAP05534.1"/>
    <property type="molecule type" value="Genomic_DNA"/>
</dbReference>
<reference evidence="6" key="1">
    <citation type="submission" date="2014-06" db="EMBL/GenBank/DDBJ databases">
        <title>Characterization of the MAT1-2-1 gene in the corky root rot pathogen Pyrenochaeta lycopersici Type 2.</title>
        <authorList>
            <person name="Arima T."/>
            <person name="Hyakumachi M."/>
            <person name="Shimono Y."/>
        </authorList>
    </citation>
    <scope>NUCLEOTIDE SEQUENCE</scope>
    <source>
        <strain evidence="6">MAFF7 12040</strain>
    </source>
</reference>
<evidence type="ECO:0000256" key="2">
    <source>
        <dbReference type="ARBA" id="ARBA00023163"/>
    </source>
</evidence>
<protein>
    <submittedName>
        <fullName evidence="6">Mating type 2</fullName>
    </submittedName>
</protein>
<evidence type="ECO:0000259" key="5">
    <source>
        <dbReference type="PROSITE" id="PS50118"/>
    </source>
</evidence>
<dbReference type="Pfam" id="PF00505">
    <property type="entry name" value="HMG_box"/>
    <property type="match status" value="1"/>
</dbReference>
<gene>
    <name evidence="6" type="primary">MAT1-2-1</name>
</gene>
<evidence type="ECO:0000313" key="6">
    <source>
        <dbReference type="EMBL" id="BAP05534.1"/>
    </source>
</evidence>
<dbReference type="GO" id="GO:0030154">
    <property type="term" value="P:cell differentiation"/>
    <property type="evidence" value="ECO:0007669"/>
    <property type="project" value="TreeGrafter"/>
</dbReference>
<dbReference type="GO" id="GO:0005634">
    <property type="term" value="C:nucleus"/>
    <property type="evidence" value="ECO:0007669"/>
    <property type="project" value="UniProtKB-UniRule"/>
</dbReference>
<keyword evidence="2" id="KW-0804">Transcription</keyword>
<feature type="region of interest" description="Disordered" evidence="4">
    <location>
        <begin position="169"/>
        <end position="219"/>
    </location>
</feature>
<keyword evidence="3" id="KW-0539">Nucleus</keyword>
<organism evidence="6">
    <name type="scientific">Pseudopyrenochaeta lycopersici</name>
    <dbReference type="NCBI Taxonomy" id="285811"/>
    <lineage>
        <taxon>Eukaryota</taxon>
        <taxon>Fungi</taxon>
        <taxon>Dikarya</taxon>
        <taxon>Ascomycota</taxon>
        <taxon>Pezizomycotina</taxon>
        <taxon>Dothideomycetes</taxon>
        <taxon>Pleosporomycetidae</taxon>
        <taxon>Pleosporales</taxon>
        <taxon>Pleosporineae</taxon>
        <taxon>Pseudopyrenochaetaceae</taxon>
        <taxon>Pseudopyrenochaeta</taxon>
    </lineage>
</organism>
<feature type="DNA-binding region" description="HMG box" evidence="3">
    <location>
        <begin position="124"/>
        <end position="192"/>
    </location>
</feature>
<dbReference type="SMART" id="SM00398">
    <property type="entry name" value="HMG"/>
    <property type="match status" value="1"/>
</dbReference>
<evidence type="ECO:0000256" key="4">
    <source>
        <dbReference type="SAM" id="MobiDB-lite"/>
    </source>
</evidence>
<dbReference type="PROSITE" id="PS50118">
    <property type="entry name" value="HMG_BOX_2"/>
    <property type="match status" value="1"/>
</dbReference>
<dbReference type="InterPro" id="IPR009071">
    <property type="entry name" value="HMG_box_dom"/>
</dbReference>
<dbReference type="SUPFAM" id="SSF47095">
    <property type="entry name" value="HMG-box"/>
    <property type="match status" value="1"/>
</dbReference>
<dbReference type="InterPro" id="IPR036910">
    <property type="entry name" value="HMG_box_dom_sf"/>
</dbReference>
<dbReference type="InterPro" id="IPR050140">
    <property type="entry name" value="SRY-related_HMG-box_TF-like"/>
</dbReference>
<dbReference type="GO" id="GO:0000978">
    <property type="term" value="F:RNA polymerase II cis-regulatory region sequence-specific DNA binding"/>
    <property type="evidence" value="ECO:0007669"/>
    <property type="project" value="TreeGrafter"/>
</dbReference>
<dbReference type="PANTHER" id="PTHR10270:SF161">
    <property type="entry name" value="SEX-DETERMINING REGION Y PROTEIN"/>
    <property type="match status" value="1"/>
</dbReference>
<evidence type="ECO:0000256" key="3">
    <source>
        <dbReference type="PROSITE-ProRule" id="PRU00267"/>
    </source>
</evidence>
<dbReference type="CDD" id="cd01389">
    <property type="entry name" value="HMG-box_ROX1-like"/>
    <property type="match status" value="1"/>
</dbReference>
<dbReference type="GO" id="GO:0001228">
    <property type="term" value="F:DNA-binding transcription activator activity, RNA polymerase II-specific"/>
    <property type="evidence" value="ECO:0007669"/>
    <property type="project" value="TreeGrafter"/>
</dbReference>
<proteinExistence type="predicted"/>
<feature type="compositionally biased region" description="Basic and acidic residues" evidence="4">
    <location>
        <begin position="179"/>
        <end position="189"/>
    </location>
</feature>
<dbReference type="Gene3D" id="1.10.30.10">
    <property type="entry name" value="High mobility group box domain"/>
    <property type="match status" value="1"/>
</dbReference>
<feature type="compositionally biased region" description="Basic residues" evidence="4">
    <location>
        <begin position="199"/>
        <end position="211"/>
    </location>
</feature>
<name>A0A068PCN4_9PLEO</name>
<evidence type="ECO:0000256" key="1">
    <source>
        <dbReference type="ARBA" id="ARBA00023125"/>
    </source>
</evidence>
<dbReference type="AlphaFoldDB" id="A0A068PCN4"/>
<accession>A0A068PCN4</accession>
<sequence length="336" mass="37496">MTAEVNLTEADKVALVQFQDALDKCINEWYCGNEDIMLQNNLQAVFGDAAMKFFERSLVEQVGQPVTFTFSDGSAGYHTFVQMPKTERPQVVYQVLRSAEASQTAGSERTATNSDTIPTTVRKAPRPMNCWIIFRDAMHKKLKIENPHLTVQEISTRCSQIWHGLSPSEKKPWQAAAKSAKEEHLRQNPDYRYSPRKPGEKKKRQSRKTKRAATNTRTAEDLNLQFGLNMITTTPATTSFSANTSNDFVINADNTFINDIVQLHGSTSPPEMLPQVSIGTDYLHGAESLRHDQLGTEFASDLGVDMSLELFGTEAFAFRAGADSNATLPSIYSDIF</sequence>
<keyword evidence="1 3" id="KW-0238">DNA-binding</keyword>
<feature type="domain" description="HMG box" evidence="5">
    <location>
        <begin position="124"/>
        <end position="192"/>
    </location>
</feature>
<dbReference type="GO" id="GO:0000122">
    <property type="term" value="P:negative regulation of transcription by RNA polymerase II"/>
    <property type="evidence" value="ECO:0007669"/>
    <property type="project" value="TreeGrafter"/>
</dbReference>